<reference evidence="1" key="1">
    <citation type="submission" date="2024-03" db="EMBL/GenBank/DDBJ databases">
        <authorList>
            <person name="Chantapakul B."/>
            <person name="Wang S."/>
        </authorList>
    </citation>
    <scope>NUCLEOTIDE SEQUENCE</scope>
</reference>
<organism evidence="1">
    <name type="scientific">Rhizobium phage LG08</name>
    <dbReference type="NCBI Taxonomy" id="3129229"/>
    <lineage>
        <taxon>Viruses</taxon>
        <taxon>Duplodnaviria</taxon>
        <taxon>Heunggongvirae</taxon>
        <taxon>Uroviricota</taxon>
        <taxon>Caudoviricetes</taxon>
    </lineage>
</organism>
<gene>
    <name evidence="1" type="ORF">LDCGVIBL_CDS0119</name>
</gene>
<evidence type="ECO:0000313" key="1">
    <source>
        <dbReference type="EMBL" id="XCI77477.1"/>
    </source>
</evidence>
<protein>
    <submittedName>
        <fullName evidence="1">Uncharacterized protein</fullName>
    </submittedName>
</protein>
<dbReference type="EMBL" id="PP429226">
    <property type="protein sequence ID" value="XCI77477.1"/>
    <property type="molecule type" value="Genomic_DNA"/>
</dbReference>
<sequence length="435" mass="49842">MCHISDGTDCVLTCLYQLQESILFSMDGKLKTSISFERIDEFVLDSFRISVDSVRNHIAILNKDASDFRPVILGEPGEFSCHVDVDFRVLHSLRSCLLDFERSRVESSDMRRLLIEQVSSNSVLIFAVLTHHLSFRLVAIEPGNHRRLCSHAKLFEKPFGLFNLLIIVCARIEPHFHVARPFISALLESILRLERRVPGINIPGLRVTLRHDLSKVVVGSQEMEECPAVFESIVVTEVIILQICHQDSERTRRDIVLLAKVQVGIRATPDDVRPIVLVSELAIELGIVSDSDFGAVEDVIECLFSDLLSSNSIDIDPCQSRDQFRDFDRRFVVKLIGFDDVSDFHLVVEAKLDEPERKDFIDFWIEASRFEIDGYTDIISLLILARENSRHLRENTAIAFLLSNYPTSTNEHFNSFQFDKRYGHDVDREVRMDHK</sequence>
<accession>A0AAU8HY05</accession>
<name>A0AAU8HY05_9CAUD</name>
<proteinExistence type="predicted"/>